<gene>
    <name evidence="1" type="ORF">GSONMT00062265001</name>
</gene>
<dbReference type="PaxDb" id="8022-A0A061A750"/>
<dbReference type="EMBL" id="FR981007">
    <property type="protein sequence ID" value="CDR18934.1"/>
    <property type="molecule type" value="Genomic_DNA"/>
</dbReference>
<dbReference type="PANTHER" id="PTHR46575:SF1">
    <property type="entry name" value="AMYLOID PROTEIN-BINDING PROTEIN 2"/>
    <property type="match status" value="1"/>
</dbReference>
<dbReference type="GO" id="GO:1990756">
    <property type="term" value="F:ubiquitin-like ligase-substrate adaptor activity"/>
    <property type="evidence" value="ECO:0007669"/>
    <property type="project" value="TreeGrafter"/>
</dbReference>
<reference evidence="1" key="1">
    <citation type="journal article" date="2014" name="Nat. Commun.">
        <title>The rainbow trout genome provides novel insights into evolution after whole-genome duplication in vertebrates.</title>
        <authorList>
            <person name="Berthelot C."/>
            <person name="Brunet F."/>
            <person name="Chalopin D."/>
            <person name="Juanchich A."/>
            <person name="Bernard M."/>
            <person name="Noel B."/>
            <person name="Bento P."/>
            <person name="Da Silva C."/>
            <person name="Labadie K."/>
            <person name="Alberti A."/>
            <person name="Aury J.M."/>
            <person name="Louis A."/>
            <person name="Dehais P."/>
            <person name="Bardou P."/>
            <person name="Montfort J."/>
            <person name="Klopp C."/>
            <person name="Cabau C."/>
            <person name="Gaspin C."/>
            <person name="Thorgaard G.H."/>
            <person name="Boussaha M."/>
            <person name="Quillet E."/>
            <person name="Guyomard R."/>
            <person name="Galiana D."/>
            <person name="Bobe J."/>
            <person name="Volff J.N."/>
            <person name="Genet C."/>
            <person name="Wincker P."/>
            <person name="Jaillon O."/>
            <person name="Roest Crollius H."/>
            <person name="Guiguen Y."/>
        </authorList>
    </citation>
    <scope>NUCLEOTIDE SEQUENCE [LARGE SCALE GENOMIC DNA]</scope>
</reference>
<dbReference type="GO" id="GO:0043161">
    <property type="term" value="P:proteasome-mediated ubiquitin-dependent protein catabolic process"/>
    <property type="evidence" value="ECO:0007669"/>
    <property type="project" value="TreeGrafter"/>
</dbReference>
<evidence type="ECO:0000313" key="1">
    <source>
        <dbReference type="EMBL" id="CDR18934.1"/>
    </source>
</evidence>
<dbReference type="InterPro" id="IPR042476">
    <property type="entry name" value="APPBP2"/>
</dbReference>
<organism evidence="1 2">
    <name type="scientific">Oncorhynchus mykiss</name>
    <name type="common">Rainbow trout</name>
    <name type="synonym">Salmo gairdneri</name>
    <dbReference type="NCBI Taxonomy" id="8022"/>
    <lineage>
        <taxon>Eukaryota</taxon>
        <taxon>Metazoa</taxon>
        <taxon>Chordata</taxon>
        <taxon>Craniata</taxon>
        <taxon>Vertebrata</taxon>
        <taxon>Euteleostomi</taxon>
        <taxon>Actinopterygii</taxon>
        <taxon>Neopterygii</taxon>
        <taxon>Teleostei</taxon>
        <taxon>Protacanthopterygii</taxon>
        <taxon>Salmoniformes</taxon>
        <taxon>Salmonidae</taxon>
        <taxon>Salmoninae</taxon>
        <taxon>Oncorhynchus</taxon>
    </lineage>
</organism>
<dbReference type="Proteomes" id="UP000193380">
    <property type="component" value="Unassembled WGS sequence"/>
</dbReference>
<dbReference type="GO" id="GO:0006886">
    <property type="term" value="P:intracellular protein transport"/>
    <property type="evidence" value="ECO:0007669"/>
    <property type="project" value="InterPro"/>
</dbReference>
<protein>
    <submittedName>
        <fullName evidence="1">Uncharacterized protein</fullName>
    </submittedName>
</protein>
<dbReference type="PANTHER" id="PTHR46575">
    <property type="entry name" value="AMYLOID PROTEIN-BINDING PROTEIN 2"/>
    <property type="match status" value="1"/>
</dbReference>
<reference evidence="1" key="2">
    <citation type="submission" date="2014-03" db="EMBL/GenBank/DDBJ databases">
        <authorList>
            <person name="Genoscope - CEA"/>
        </authorList>
    </citation>
    <scope>NUCLEOTIDE SEQUENCE</scope>
</reference>
<evidence type="ECO:0000313" key="2">
    <source>
        <dbReference type="Proteomes" id="UP000193380"/>
    </source>
</evidence>
<accession>A0A061A750</accession>
<sequence>MKEITEGLPVKVMVDVLRQASKACVVKREFRKAEQLIKHAVFLARYDFLVFIDSFLW</sequence>
<name>A0A061A750_ONCMY</name>
<dbReference type="GO" id="GO:0031462">
    <property type="term" value="C:Cul2-RING ubiquitin ligase complex"/>
    <property type="evidence" value="ECO:0007669"/>
    <property type="project" value="TreeGrafter"/>
</dbReference>
<dbReference type="STRING" id="8022.A0A061A750"/>
<dbReference type="AlphaFoldDB" id="A0A061A750"/>
<proteinExistence type="predicted"/>